<evidence type="ECO:0000256" key="9">
    <source>
        <dbReference type="RuleBase" id="RU000383"/>
    </source>
</evidence>
<dbReference type="InterPro" id="IPR006671">
    <property type="entry name" value="Cyclin_N"/>
</dbReference>
<feature type="compositionally biased region" description="Low complexity" evidence="10">
    <location>
        <begin position="481"/>
        <end position="502"/>
    </location>
</feature>
<feature type="compositionally biased region" description="Low complexity" evidence="10">
    <location>
        <begin position="170"/>
        <end position="187"/>
    </location>
</feature>
<keyword evidence="5 9" id="KW-0195">Cyclin</keyword>
<name>A0A177UZG1_9BASI</name>
<dbReference type="GO" id="GO:0006357">
    <property type="term" value="P:regulation of transcription by RNA polymerase II"/>
    <property type="evidence" value="ECO:0007669"/>
    <property type="project" value="InterPro"/>
</dbReference>
<feature type="compositionally biased region" description="Gly residues" evidence="10">
    <location>
        <begin position="412"/>
        <end position="422"/>
    </location>
</feature>
<reference evidence="13" key="1">
    <citation type="submission" date="2016-04" db="EMBL/GenBank/DDBJ databases">
        <authorList>
            <person name="Nguyen H.D."/>
            <person name="Kesanakurti P."/>
            <person name="Cullis J."/>
            <person name="Levesque C.A."/>
            <person name="Hambleton S."/>
        </authorList>
    </citation>
    <scope>NUCLEOTIDE SEQUENCE</scope>
    <source>
        <strain evidence="13">DAOMC 238032</strain>
    </source>
</reference>
<feature type="compositionally biased region" description="Pro residues" evidence="10">
    <location>
        <begin position="507"/>
        <end position="520"/>
    </location>
</feature>
<dbReference type="SUPFAM" id="SSF47954">
    <property type="entry name" value="Cyclin-like"/>
    <property type="match status" value="2"/>
</dbReference>
<keyword evidence="3" id="KW-0678">Repressor</keyword>
<dbReference type="CDD" id="cd20513">
    <property type="entry name" value="CYCLIN_CCNC_rpt1"/>
    <property type="match status" value="1"/>
</dbReference>
<evidence type="ECO:0000256" key="4">
    <source>
        <dbReference type="ARBA" id="ARBA00023015"/>
    </source>
</evidence>
<evidence type="ECO:0000256" key="1">
    <source>
        <dbReference type="ARBA" id="ARBA00004123"/>
    </source>
</evidence>
<evidence type="ECO:0000313" key="15">
    <source>
        <dbReference type="Proteomes" id="UP000836402"/>
    </source>
</evidence>
<evidence type="ECO:0000256" key="10">
    <source>
        <dbReference type="SAM" id="MobiDB-lite"/>
    </source>
</evidence>
<keyword evidence="15" id="KW-1185">Reference proteome</keyword>
<evidence type="ECO:0000256" key="6">
    <source>
        <dbReference type="ARBA" id="ARBA00023159"/>
    </source>
</evidence>
<gene>
    <name evidence="13" type="ORF">A4X03_0g4001</name>
    <name evidence="12" type="ORF">JKIAZH3_G9899</name>
</gene>
<feature type="region of interest" description="Disordered" evidence="10">
    <location>
        <begin position="409"/>
        <end position="631"/>
    </location>
</feature>
<dbReference type="AlphaFoldDB" id="A0A177UZG1"/>
<protein>
    <recommendedName>
        <fullName evidence="11">Cyclin-like domain-containing protein</fullName>
    </recommendedName>
</protein>
<feature type="compositionally biased region" description="Polar residues" evidence="10">
    <location>
        <begin position="526"/>
        <end position="542"/>
    </location>
</feature>
<sequence length="703" mass="73739">MAADYWRSSQCHNWQFTHEQLALARLEDARFASPLELSAIGIWIGNTVSELCKRLVLRQRVTATATVFARRFYAKNSYSATDPCLVCASCVYVAAKVEEMPIHVKQVVTEAMRLFAETSAGKFAFPSDRAVLAEMEFYLIEDLEFDLIIHHPYRALVSIYDAIGNDSKKQQQQQQQHQHQQQQQQHHAGMGHLHGHGLDPSDSPASDAFSQHLAGVNAAEEMGSAGGYIGSGSTLGGAGASVGGMDGFGIRGSMLGPGEWAARNIAADAVTMALQQEIKPHDVGKVPYKLDIFDEHVFQMAWAMLNDVYRSEIALLYPPYLIALASVCLALVVQEEAFQKLQMGQISLDIAAATAMGATTATTPRDATVFSSLASSSSAPISVERVRKLEREGRGIVEEAELKRLAEAAGQTGWGPKGGAGAPSGSAGASRVSPSEEAIRRGATTSPAATRSGAPGPRPSGVGSMSRPFSPAAASPMGDHPTPAGAAAATGVSSSSSSATTRRPFHPGLPPRPPHLPPRPDSLLRSTSASGASSVHTLQNRAQPPVEGLGIGGGAGGYGGGGPGTVRTPGYAHSPGLMTPPAPLPAHASSHLRTSILAPASTSTSSTSSGRAPAQSPPPPPHNPLGLPTDPPPHPVVLFLSSLNVGIPTLAEIVQEMVSGYEVWHACKALVDDGRGMLALLEGMREKRRAVLLTAKRARMAGG</sequence>
<feature type="domain" description="Cyclin-like" evidence="11">
    <location>
        <begin position="46"/>
        <end position="141"/>
    </location>
</feature>
<evidence type="ECO:0000313" key="14">
    <source>
        <dbReference type="Proteomes" id="UP000077671"/>
    </source>
</evidence>
<dbReference type="InterPro" id="IPR043198">
    <property type="entry name" value="Cyclin/Ssn8"/>
</dbReference>
<keyword evidence="8" id="KW-0539">Nucleus</keyword>
<dbReference type="SMART" id="SM00385">
    <property type="entry name" value="CYCLIN"/>
    <property type="match status" value="1"/>
</dbReference>
<evidence type="ECO:0000313" key="12">
    <source>
        <dbReference type="EMBL" id="CAD6938613.1"/>
    </source>
</evidence>
<dbReference type="GO" id="GO:0005634">
    <property type="term" value="C:nucleus"/>
    <property type="evidence" value="ECO:0007669"/>
    <property type="project" value="UniProtKB-SubCell"/>
</dbReference>
<evidence type="ECO:0000256" key="8">
    <source>
        <dbReference type="ARBA" id="ARBA00023242"/>
    </source>
</evidence>
<evidence type="ECO:0000259" key="11">
    <source>
        <dbReference type="SMART" id="SM00385"/>
    </source>
</evidence>
<feature type="region of interest" description="Disordered" evidence="10">
    <location>
        <begin position="167"/>
        <end position="208"/>
    </location>
</feature>
<comment type="caution">
    <text evidence="13">The sequence shown here is derived from an EMBL/GenBank/DDBJ whole genome shotgun (WGS) entry which is preliminary data.</text>
</comment>
<dbReference type="PANTHER" id="PTHR10026">
    <property type="entry name" value="CYCLIN"/>
    <property type="match status" value="1"/>
</dbReference>
<organism evidence="13 14">
    <name type="scientific">Tilletia caries</name>
    <name type="common">wheat bunt fungus</name>
    <dbReference type="NCBI Taxonomy" id="13290"/>
    <lineage>
        <taxon>Eukaryota</taxon>
        <taxon>Fungi</taxon>
        <taxon>Dikarya</taxon>
        <taxon>Basidiomycota</taxon>
        <taxon>Ustilaginomycotina</taxon>
        <taxon>Exobasidiomycetes</taxon>
        <taxon>Tilletiales</taxon>
        <taxon>Tilletiaceae</taxon>
        <taxon>Tilletia</taxon>
    </lineage>
</organism>
<dbReference type="Pfam" id="PF00134">
    <property type="entry name" value="Cyclin_N"/>
    <property type="match status" value="1"/>
</dbReference>
<comment type="similarity">
    <text evidence="2">Belongs to the cyclin family. Cyclin C subfamily.</text>
</comment>
<reference evidence="12" key="3">
    <citation type="submission" date="2020-10" db="EMBL/GenBank/DDBJ databases">
        <authorList>
            <person name="Sedaghatjoo S."/>
        </authorList>
    </citation>
    <scope>NUCLEOTIDE SEQUENCE</scope>
    <source>
        <strain evidence="12">AZH3</strain>
    </source>
</reference>
<dbReference type="Proteomes" id="UP000836402">
    <property type="component" value="Unassembled WGS sequence"/>
</dbReference>
<reference evidence="13" key="2">
    <citation type="journal article" date="2019" name="IMA Fungus">
        <title>Genome sequencing and comparison of five Tilletia species to identify candidate genes for the detection of regulated species infecting wheat.</title>
        <authorList>
            <person name="Nguyen H.D.T."/>
            <person name="Sultana T."/>
            <person name="Kesanakurti P."/>
            <person name="Hambleton S."/>
        </authorList>
    </citation>
    <scope>NUCLEOTIDE SEQUENCE</scope>
    <source>
        <strain evidence="13">DAOMC 238032</strain>
    </source>
</reference>
<dbReference type="Gene3D" id="1.10.472.10">
    <property type="entry name" value="Cyclin-like"/>
    <property type="match status" value="3"/>
</dbReference>
<feature type="compositionally biased region" description="Gly residues" evidence="10">
    <location>
        <begin position="549"/>
        <end position="564"/>
    </location>
</feature>
<evidence type="ECO:0000256" key="5">
    <source>
        <dbReference type="ARBA" id="ARBA00023127"/>
    </source>
</evidence>
<evidence type="ECO:0000256" key="3">
    <source>
        <dbReference type="ARBA" id="ARBA00022491"/>
    </source>
</evidence>
<dbReference type="EMBL" id="CAJHJG010004137">
    <property type="protein sequence ID" value="CAD6938613.1"/>
    <property type="molecule type" value="Genomic_DNA"/>
</dbReference>
<dbReference type="InterPro" id="IPR036915">
    <property type="entry name" value="Cyclin-like_sf"/>
</dbReference>
<evidence type="ECO:0000256" key="2">
    <source>
        <dbReference type="ARBA" id="ARBA00008638"/>
    </source>
</evidence>
<evidence type="ECO:0000256" key="7">
    <source>
        <dbReference type="ARBA" id="ARBA00023163"/>
    </source>
</evidence>
<feature type="compositionally biased region" description="Low complexity" evidence="10">
    <location>
        <begin position="423"/>
        <end position="435"/>
    </location>
</feature>
<comment type="subcellular location">
    <subcellularLocation>
        <location evidence="1">Nucleus</location>
    </subcellularLocation>
</comment>
<keyword evidence="6" id="KW-0010">Activator</keyword>
<dbReference type="EMBL" id="LWDD02000505">
    <property type="protein sequence ID" value="KAE8259770.1"/>
    <property type="molecule type" value="Genomic_DNA"/>
</dbReference>
<accession>A0A177UZG1</accession>
<proteinExistence type="inferred from homology"/>
<dbReference type="Proteomes" id="UP000077671">
    <property type="component" value="Unassembled WGS sequence"/>
</dbReference>
<dbReference type="GO" id="GO:0016538">
    <property type="term" value="F:cyclin-dependent protein serine/threonine kinase regulator activity"/>
    <property type="evidence" value="ECO:0007669"/>
    <property type="project" value="InterPro"/>
</dbReference>
<evidence type="ECO:0000313" key="13">
    <source>
        <dbReference type="EMBL" id="KAE8259770.1"/>
    </source>
</evidence>
<feature type="compositionally biased region" description="Pro residues" evidence="10">
    <location>
        <begin position="615"/>
        <end position="631"/>
    </location>
</feature>
<keyword evidence="7" id="KW-0804">Transcription</keyword>
<dbReference type="InterPro" id="IPR013763">
    <property type="entry name" value="Cyclin-like_dom"/>
</dbReference>
<dbReference type="FunFam" id="1.10.472.10:FF:000076">
    <property type="entry name" value="RNA polymerase II holoenzyme cyclin-like subunit"/>
    <property type="match status" value="1"/>
</dbReference>
<keyword evidence="4" id="KW-0805">Transcription regulation</keyword>